<organism evidence="3 4">
    <name type="scientific">Peribacillus psychrosaccharolyticus</name>
    <name type="common">Bacillus psychrosaccharolyticus</name>
    <dbReference type="NCBI Taxonomy" id="1407"/>
    <lineage>
        <taxon>Bacteria</taxon>
        <taxon>Bacillati</taxon>
        <taxon>Bacillota</taxon>
        <taxon>Bacilli</taxon>
        <taxon>Bacillales</taxon>
        <taxon>Bacillaceae</taxon>
        <taxon>Peribacillus</taxon>
    </lineage>
</organism>
<dbReference type="InterPro" id="IPR003675">
    <property type="entry name" value="Rce1/LyrA-like_dom"/>
</dbReference>
<feature type="transmembrane region" description="Helical" evidence="1">
    <location>
        <begin position="100"/>
        <end position="120"/>
    </location>
</feature>
<protein>
    <submittedName>
        <fullName evidence="3">CPBP family intramembrane metalloprotease</fullName>
    </submittedName>
</protein>
<dbReference type="RefSeq" id="WP_201647786.1">
    <property type="nucleotide sequence ID" value="NZ_JARSPG010000006.1"/>
</dbReference>
<feature type="transmembrane region" description="Helical" evidence="1">
    <location>
        <begin position="12"/>
        <end position="37"/>
    </location>
</feature>
<accession>A0A974NMI8</accession>
<evidence type="ECO:0000313" key="4">
    <source>
        <dbReference type="Proteomes" id="UP000595254"/>
    </source>
</evidence>
<gene>
    <name evidence="3" type="ORF">I6J18_00565</name>
</gene>
<dbReference type="GO" id="GO:0008237">
    <property type="term" value="F:metallopeptidase activity"/>
    <property type="evidence" value="ECO:0007669"/>
    <property type="project" value="UniProtKB-KW"/>
</dbReference>
<dbReference type="AlphaFoldDB" id="A0A974NMI8"/>
<dbReference type="InterPro" id="IPR052710">
    <property type="entry name" value="CAAX_protease"/>
</dbReference>
<evidence type="ECO:0000256" key="1">
    <source>
        <dbReference type="SAM" id="Phobius"/>
    </source>
</evidence>
<feature type="domain" description="CAAX prenyl protease 2/Lysostaphin resistance protein A-like" evidence="2">
    <location>
        <begin position="105"/>
        <end position="203"/>
    </location>
</feature>
<sequence>MGVDIHLTAKHIWLKIIGLEILLMFFYMVNGAFVSITNPTHPVLQFIGLIPLAIGIFLYLLFKKKWEVYFFKRFFPLTKQYIPLVLVLLIIVVGNKGLDISSFTNLFFMFLMQMFIVAFIEETFFRGFMLKLFLTKGKAMAVLLTSFLFGITHSIQLFGGQSIEDTILQIIYAFIVGLVLSLLIVTNHSILSTIAFHGFNNFFNFMGKTESHNFFAYLIIGILVCYSFYLWNQMTKHVDNRMDQLFVG</sequence>
<keyword evidence="3" id="KW-0378">Hydrolase</keyword>
<feature type="transmembrane region" description="Helical" evidence="1">
    <location>
        <begin position="214"/>
        <end position="231"/>
    </location>
</feature>
<dbReference type="PANTHER" id="PTHR36435:SF1">
    <property type="entry name" value="CAAX AMINO TERMINAL PROTEASE FAMILY PROTEIN"/>
    <property type="match status" value="1"/>
</dbReference>
<keyword evidence="3" id="KW-0482">Metalloprotease</keyword>
<dbReference type="Proteomes" id="UP000595254">
    <property type="component" value="Chromosome"/>
</dbReference>
<keyword evidence="1" id="KW-0472">Membrane</keyword>
<keyword evidence="4" id="KW-1185">Reference proteome</keyword>
<dbReference type="Pfam" id="PF02517">
    <property type="entry name" value="Rce1-like"/>
    <property type="match status" value="1"/>
</dbReference>
<dbReference type="KEGG" id="ppsr:I6J18_00565"/>
<reference evidence="3 4" key="1">
    <citation type="submission" date="2021-01" db="EMBL/GenBank/DDBJ databases">
        <title>FDA dAtabase for Regulatory Grade micrObial Sequences (FDA-ARGOS): Supporting development and validation of Infectious Disease Dx tests.</title>
        <authorList>
            <person name="Nelson B."/>
            <person name="Plummer A."/>
            <person name="Tallon L."/>
            <person name="Sadzewicz L."/>
            <person name="Zhao X."/>
            <person name="Boylan J."/>
            <person name="Ott S."/>
            <person name="Bowen H."/>
            <person name="Vavikolanu K."/>
            <person name="Mehta A."/>
            <person name="Aluvathingal J."/>
            <person name="Nadendla S."/>
            <person name="Myers T."/>
            <person name="Yan Y."/>
            <person name="Sichtig H."/>
        </authorList>
    </citation>
    <scope>NUCLEOTIDE SEQUENCE [LARGE SCALE GENOMIC DNA]</scope>
    <source>
        <strain evidence="3 4">FDAARGOS_1161</strain>
    </source>
</reference>
<dbReference type="GO" id="GO:0004175">
    <property type="term" value="F:endopeptidase activity"/>
    <property type="evidence" value="ECO:0007669"/>
    <property type="project" value="UniProtKB-ARBA"/>
</dbReference>
<keyword evidence="1" id="KW-0812">Transmembrane</keyword>
<dbReference type="GO" id="GO:0080120">
    <property type="term" value="P:CAAX-box protein maturation"/>
    <property type="evidence" value="ECO:0007669"/>
    <property type="project" value="UniProtKB-ARBA"/>
</dbReference>
<evidence type="ECO:0000259" key="2">
    <source>
        <dbReference type="Pfam" id="PF02517"/>
    </source>
</evidence>
<feature type="transmembrane region" description="Helical" evidence="1">
    <location>
        <begin position="43"/>
        <end position="62"/>
    </location>
</feature>
<keyword evidence="1" id="KW-1133">Transmembrane helix</keyword>
<feature type="transmembrane region" description="Helical" evidence="1">
    <location>
        <begin position="74"/>
        <end position="94"/>
    </location>
</feature>
<proteinExistence type="predicted"/>
<evidence type="ECO:0000313" key="3">
    <source>
        <dbReference type="EMBL" id="QQT00483.1"/>
    </source>
</evidence>
<keyword evidence="3" id="KW-0645">Protease</keyword>
<feature type="transmembrane region" description="Helical" evidence="1">
    <location>
        <begin position="141"/>
        <end position="158"/>
    </location>
</feature>
<dbReference type="EMBL" id="CP068053">
    <property type="protein sequence ID" value="QQT00483.1"/>
    <property type="molecule type" value="Genomic_DNA"/>
</dbReference>
<name>A0A974NMI8_PERPY</name>
<dbReference type="PANTHER" id="PTHR36435">
    <property type="entry name" value="SLR1288 PROTEIN"/>
    <property type="match status" value="1"/>
</dbReference>
<feature type="transmembrane region" description="Helical" evidence="1">
    <location>
        <begin position="170"/>
        <end position="194"/>
    </location>
</feature>